<name>A0A9W8IA46_9FUNG</name>
<dbReference type="PANTHER" id="PTHR46093:SF18">
    <property type="entry name" value="FIBRONECTIN TYPE-III DOMAIN-CONTAINING PROTEIN"/>
    <property type="match status" value="1"/>
</dbReference>
<dbReference type="GO" id="GO:0016829">
    <property type="term" value="F:lyase activity"/>
    <property type="evidence" value="ECO:0007669"/>
    <property type="project" value="UniProtKB-KW"/>
</dbReference>
<feature type="non-terminal residue" evidence="4">
    <location>
        <position position="718"/>
    </location>
</feature>
<dbReference type="OrthoDB" id="1932706at2759"/>
<sequence length="718" mass="79368">MAQNVIAYINAQIASMAAAEGRPLTDLPTHITKEYLQANPYYYQMFRKQMAQFAAQQAQQGQQGGQPTPPQQSIRPNIPQNVRPAVPGNIPPILQQLQATGEDIALVQQYCRLMEVQLQGYQDARLPHLIAKAKSGELKALMLARLQQLNAQQSTQNPMQNISAPANIGAQLANLPPHEKQRLLEMLQRPRVGALNGQQNMVRPGMPVMSPSPAVRPNPQLGATQAQSLQQQRPVAAMMNNLNPAAGNPAMMTAAQQQLLQRFQQMQQAQQALQQQQAQTQQTQQTQQPQPAATNAAPRPPAANVASILQQLSSGQINAAVLPPSLIVFVKHELPKTPRFQHTMEIFNGQMCVFGGKGPGIDTNLTSFVLDYQCVDITKSINQANPKWRLQSSASQFAMPPLAQHTTVYNRYNHVIVPFGGQSPVGFSKAINLAVYCTLFQAWGASNVVDRDARRYVHTSVLQEKSGDMVIFGGASDDTTAGGDSQGSRWLQVNRLILDNERHNANQRQLGNPVANNTKLGMILHDNGDSTPSNISGVIHHSSVLLNDTQMVVLGGDVYDGKAAVMQPFNAVYIYDIDTMKWRKQKCTGDVPPSRCVFSASEHKQNIYIFGGVNVTTWSDFYNDLYALDTLTWTWRKMPAPNAPAPRYAHQMKTLGDYLVITHGYIQHANGTYGGDPDIYFYDLNKKTFVSKYSPDGISKKELDVEWREQRTGKTNAI</sequence>
<keyword evidence="5" id="KW-1185">Reference proteome</keyword>
<keyword evidence="1" id="KW-0880">Kelch repeat</keyword>
<feature type="region of interest" description="Disordered" evidence="3">
    <location>
        <begin position="197"/>
        <end position="228"/>
    </location>
</feature>
<evidence type="ECO:0000313" key="4">
    <source>
        <dbReference type="EMBL" id="KAJ2845476.1"/>
    </source>
</evidence>
<keyword evidence="4" id="KW-0456">Lyase</keyword>
<evidence type="ECO:0000256" key="1">
    <source>
        <dbReference type="ARBA" id="ARBA00022441"/>
    </source>
</evidence>
<gene>
    <name evidence="4" type="primary">LZTR1</name>
    <name evidence="4" type="ORF">IWW36_004766</name>
</gene>
<dbReference type="Pfam" id="PF24681">
    <property type="entry name" value="Kelch_KLHDC2_KLHL20_DRC7"/>
    <property type="match status" value="1"/>
</dbReference>
<comment type="caution">
    <text evidence="4">The sequence shown here is derived from an EMBL/GenBank/DDBJ whole genome shotgun (WGS) entry which is preliminary data.</text>
</comment>
<dbReference type="Gene3D" id="2.120.10.80">
    <property type="entry name" value="Kelch-type beta propeller"/>
    <property type="match status" value="2"/>
</dbReference>
<feature type="region of interest" description="Disordered" evidence="3">
    <location>
        <begin position="56"/>
        <end position="81"/>
    </location>
</feature>
<feature type="region of interest" description="Disordered" evidence="3">
    <location>
        <begin position="280"/>
        <end position="301"/>
    </location>
</feature>
<dbReference type="SUPFAM" id="SSF117281">
    <property type="entry name" value="Kelch motif"/>
    <property type="match status" value="2"/>
</dbReference>
<dbReference type="EMBL" id="JANBUW010000789">
    <property type="protein sequence ID" value="KAJ2845476.1"/>
    <property type="molecule type" value="Genomic_DNA"/>
</dbReference>
<accession>A0A9W8IA46</accession>
<dbReference type="PANTHER" id="PTHR46093">
    <property type="entry name" value="ACYL-COA-BINDING DOMAIN-CONTAINING PROTEIN 5"/>
    <property type="match status" value="1"/>
</dbReference>
<evidence type="ECO:0000313" key="5">
    <source>
        <dbReference type="Proteomes" id="UP001139887"/>
    </source>
</evidence>
<dbReference type="EC" id="4.4.1.28" evidence="4"/>
<reference evidence="4" key="1">
    <citation type="submission" date="2022-07" db="EMBL/GenBank/DDBJ databases">
        <title>Phylogenomic reconstructions and comparative analyses of Kickxellomycotina fungi.</title>
        <authorList>
            <person name="Reynolds N.K."/>
            <person name="Stajich J.E."/>
            <person name="Barry K."/>
            <person name="Grigoriev I.V."/>
            <person name="Crous P."/>
            <person name="Smith M.E."/>
        </authorList>
    </citation>
    <scope>NUCLEOTIDE SEQUENCE</scope>
    <source>
        <strain evidence="4">NRRL 1566</strain>
    </source>
</reference>
<keyword evidence="2" id="KW-0677">Repeat</keyword>
<organism evidence="4 5">
    <name type="scientific">Coemansia brasiliensis</name>
    <dbReference type="NCBI Taxonomy" id="2650707"/>
    <lineage>
        <taxon>Eukaryota</taxon>
        <taxon>Fungi</taxon>
        <taxon>Fungi incertae sedis</taxon>
        <taxon>Zoopagomycota</taxon>
        <taxon>Kickxellomycotina</taxon>
        <taxon>Kickxellomycetes</taxon>
        <taxon>Kickxellales</taxon>
        <taxon>Kickxellaceae</taxon>
        <taxon>Coemansia</taxon>
    </lineage>
</organism>
<evidence type="ECO:0000256" key="3">
    <source>
        <dbReference type="SAM" id="MobiDB-lite"/>
    </source>
</evidence>
<dbReference type="AlphaFoldDB" id="A0A9W8IA46"/>
<evidence type="ECO:0000256" key="2">
    <source>
        <dbReference type="ARBA" id="ARBA00022737"/>
    </source>
</evidence>
<dbReference type="Proteomes" id="UP001139887">
    <property type="component" value="Unassembled WGS sequence"/>
</dbReference>
<dbReference type="InterPro" id="IPR015915">
    <property type="entry name" value="Kelch-typ_b-propeller"/>
</dbReference>
<feature type="compositionally biased region" description="Low complexity" evidence="3">
    <location>
        <begin position="280"/>
        <end position="297"/>
    </location>
</feature>
<protein>
    <submittedName>
        <fullName evidence="4">Leucine-zipper-like transcriptional regulator 1</fullName>
        <ecNumber evidence="4">4.4.1.28</ecNumber>
    </submittedName>
</protein>
<proteinExistence type="predicted"/>